<dbReference type="OrthoDB" id="6753017at2759"/>
<dbReference type="AlphaFoldDB" id="A0A4Y2G7K2"/>
<accession>A0A4Y2G7K2</accession>
<comment type="caution">
    <text evidence="1">The sequence shown here is derived from an EMBL/GenBank/DDBJ whole genome shotgun (WGS) entry which is preliminary data.</text>
</comment>
<protein>
    <submittedName>
        <fullName evidence="1">Uncharacterized protein</fullName>
    </submittedName>
</protein>
<name>A0A4Y2G7K2_ARAVE</name>
<sequence>MSNLETSLSDQEFEIFGREGYFTVRRSDKFWCGVWTDMTIQHVLMRFMKVRSGLTQDRNMSDGVVARWICTMPGSFQVTEAVETFAEVTGEYSDQHISLSKSWQTRDTSDLKKFLIWLKQHSSFNQAEELMSLSSGIVADDKINCDSAEKLGENAVKGIVGKRFAEVALKRKVQVLTLAAMGNTIIIDQDPVVVNPN</sequence>
<evidence type="ECO:0000313" key="1">
    <source>
        <dbReference type="EMBL" id="GBM49351.1"/>
    </source>
</evidence>
<keyword evidence="2" id="KW-1185">Reference proteome</keyword>
<evidence type="ECO:0000313" key="2">
    <source>
        <dbReference type="Proteomes" id="UP000499080"/>
    </source>
</evidence>
<proteinExistence type="predicted"/>
<reference evidence="1 2" key="1">
    <citation type="journal article" date="2019" name="Sci. Rep.">
        <title>Orb-weaving spider Araneus ventricosus genome elucidates the spidroin gene catalogue.</title>
        <authorList>
            <person name="Kono N."/>
            <person name="Nakamura H."/>
            <person name="Ohtoshi R."/>
            <person name="Moran D.A.P."/>
            <person name="Shinohara A."/>
            <person name="Yoshida Y."/>
            <person name="Fujiwara M."/>
            <person name="Mori M."/>
            <person name="Tomita M."/>
            <person name="Arakawa K."/>
        </authorList>
    </citation>
    <scope>NUCLEOTIDE SEQUENCE [LARGE SCALE GENOMIC DNA]</scope>
</reference>
<dbReference type="EMBL" id="BGPR01001251">
    <property type="protein sequence ID" value="GBM49351.1"/>
    <property type="molecule type" value="Genomic_DNA"/>
</dbReference>
<dbReference type="Proteomes" id="UP000499080">
    <property type="component" value="Unassembled WGS sequence"/>
</dbReference>
<organism evidence="1 2">
    <name type="scientific">Araneus ventricosus</name>
    <name type="common">Orbweaver spider</name>
    <name type="synonym">Epeira ventricosa</name>
    <dbReference type="NCBI Taxonomy" id="182803"/>
    <lineage>
        <taxon>Eukaryota</taxon>
        <taxon>Metazoa</taxon>
        <taxon>Ecdysozoa</taxon>
        <taxon>Arthropoda</taxon>
        <taxon>Chelicerata</taxon>
        <taxon>Arachnida</taxon>
        <taxon>Araneae</taxon>
        <taxon>Araneomorphae</taxon>
        <taxon>Entelegynae</taxon>
        <taxon>Araneoidea</taxon>
        <taxon>Araneidae</taxon>
        <taxon>Araneus</taxon>
    </lineage>
</organism>
<gene>
    <name evidence="1" type="ORF">AVEN_148679_1</name>
</gene>